<keyword evidence="2" id="KW-1185">Reference proteome</keyword>
<accession>A0ACC7NVP4</accession>
<reference evidence="1" key="1">
    <citation type="submission" date="2024-12" db="EMBL/GenBank/DDBJ databases">
        <authorList>
            <person name="Wu N."/>
        </authorList>
    </citation>
    <scope>NUCLEOTIDE SEQUENCE</scope>
    <source>
        <strain evidence="1">P15</strain>
    </source>
</reference>
<gene>
    <name evidence="1" type="ORF">ACI1P1_05555</name>
</gene>
<comment type="caution">
    <text evidence="1">The sequence shown here is derived from an EMBL/GenBank/DDBJ whole genome shotgun (WGS) entry which is preliminary data.</text>
</comment>
<name>A0ACC7NVP4_9BACL</name>
<proteinExistence type="predicted"/>
<evidence type="ECO:0000313" key="1">
    <source>
        <dbReference type="EMBL" id="MFM9327766.1"/>
    </source>
</evidence>
<dbReference type="EMBL" id="JBJURJ010000003">
    <property type="protein sequence ID" value="MFM9327766.1"/>
    <property type="molecule type" value="Genomic_DNA"/>
</dbReference>
<evidence type="ECO:0000313" key="2">
    <source>
        <dbReference type="Proteomes" id="UP001631969"/>
    </source>
</evidence>
<dbReference type="Proteomes" id="UP001631969">
    <property type="component" value="Unassembled WGS sequence"/>
</dbReference>
<protein>
    <submittedName>
        <fullName evidence="1">Nucleotidyltransferase family protein</fullName>
    </submittedName>
</protein>
<sequence length="379" mass="43662">MKCMPKNHYAELTQEQELVMQLVNFRNPAIERICELKDNRTDWAAVMGHLTYNRVAGIAYDVVKMCISQVGAVFNREFRFGLYMIQEMQSIRTTVCRQVLCEVAEKLVANGLPHAFLKGSILAHSIYAPGCRVSNDIDLLVNSDDLTQCGNILKELGFIQGFFDRTRNEIRSATRKEILNYRMNYGEIVPFLKKTDEPGLNVIEIDINFSLDWVSEGTGEAVAAFLNQTEDYSLDVGQSIKSLKTEFFLAHLCVHLYKEAYVLEWVQGQRDLSLYKFTDIYGFITAPDLMIDWGQFVRIAVNYEISKECYYALEYTRLFFPVLNDDVGFIGALQLIKPDDLSYLNEIVDAANPGIRYRWEKNLLDRFFDMKRADSLIRV</sequence>
<organism evidence="1 2">
    <name type="scientific">Paenibacillus mesotrionivorans</name>
    <dbReference type="NCBI Taxonomy" id="3160968"/>
    <lineage>
        <taxon>Bacteria</taxon>
        <taxon>Bacillati</taxon>
        <taxon>Bacillota</taxon>
        <taxon>Bacilli</taxon>
        <taxon>Bacillales</taxon>
        <taxon>Paenibacillaceae</taxon>
        <taxon>Paenibacillus</taxon>
    </lineage>
</organism>